<accession>A0A1Y1XGV5</accession>
<evidence type="ECO:0000313" key="2">
    <source>
        <dbReference type="EMBL" id="ORX84981.1"/>
    </source>
</evidence>
<gene>
    <name evidence="2" type="ORF">K493DRAFT_341855</name>
</gene>
<dbReference type="EMBL" id="MCFE01000599">
    <property type="protein sequence ID" value="ORX84981.1"/>
    <property type="molecule type" value="Genomic_DNA"/>
</dbReference>
<feature type="region of interest" description="Disordered" evidence="1">
    <location>
        <begin position="577"/>
        <end position="599"/>
    </location>
</feature>
<dbReference type="GO" id="GO:0072659">
    <property type="term" value="P:protein localization to plasma membrane"/>
    <property type="evidence" value="ECO:0007669"/>
    <property type="project" value="InterPro"/>
</dbReference>
<dbReference type="FunCoup" id="A0A1Y1XGV5">
    <property type="interactions" value="6"/>
</dbReference>
<protein>
    <recommendedName>
        <fullName evidence="4">Protein EFR3</fullName>
    </recommendedName>
</protein>
<dbReference type="PANTHER" id="PTHR47766">
    <property type="entry name" value="PROTEIN EFR3"/>
    <property type="match status" value="1"/>
</dbReference>
<dbReference type="STRING" id="1314790.A0A1Y1XGV5"/>
<comment type="caution">
    <text evidence="2">The sequence shown here is derived from an EMBL/GenBank/DDBJ whole genome shotgun (WGS) entry which is preliminary data.</text>
</comment>
<feature type="compositionally biased region" description="Acidic residues" evidence="1">
    <location>
        <begin position="638"/>
        <end position="647"/>
    </location>
</feature>
<evidence type="ECO:0008006" key="4">
    <source>
        <dbReference type="Google" id="ProtNLM"/>
    </source>
</evidence>
<dbReference type="Proteomes" id="UP000193498">
    <property type="component" value="Unassembled WGS sequence"/>
</dbReference>
<dbReference type="InterPro" id="IPR016024">
    <property type="entry name" value="ARM-type_fold"/>
</dbReference>
<dbReference type="InParanoid" id="A0A1Y1XGV5"/>
<dbReference type="SUPFAM" id="SSF48371">
    <property type="entry name" value="ARM repeat"/>
    <property type="match status" value="1"/>
</dbReference>
<dbReference type="AlphaFoldDB" id="A0A1Y1XGV5"/>
<dbReference type="OrthoDB" id="19232at2759"/>
<feature type="compositionally biased region" description="Polar residues" evidence="1">
    <location>
        <begin position="580"/>
        <end position="594"/>
    </location>
</feature>
<feature type="region of interest" description="Disordered" evidence="1">
    <location>
        <begin position="633"/>
        <end position="667"/>
    </location>
</feature>
<dbReference type="GO" id="GO:0005886">
    <property type="term" value="C:plasma membrane"/>
    <property type="evidence" value="ECO:0007669"/>
    <property type="project" value="TreeGrafter"/>
</dbReference>
<reference evidence="2 3" key="1">
    <citation type="submission" date="2016-07" db="EMBL/GenBank/DDBJ databases">
        <title>Pervasive Adenine N6-methylation of Active Genes in Fungi.</title>
        <authorList>
            <consortium name="DOE Joint Genome Institute"/>
            <person name="Mondo S.J."/>
            <person name="Dannebaum R.O."/>
            <person name="Kuo R.C."/>
            <person name="Labutti K."/>
            <person name="Haridas S."/>
            <person name="Kuo A."/>
            <person name="Salamov A."/>
            <person name="Ahrendt S.R."/>
            <person name="Lipzen A."/>
            <person name="Sullivan W."/>
            <person name="Andreopoulos W.B."/>
            <person name="Clum A."/>
            <person name="Lindquist E."/>
            <person name="Daum C."/>
            <person name="Ramamoorthy G.K."/>
            <person name="Gryganskyi A."/>
            <person name="Culley D."/>
            <person name="Magnuson J.K."/>
            <person name="James T.Y."/>
            <person name="O'Malley M.A."/>
            <person name="Stajich J.E."/>
            <person name="Spatafora J.W."/>
            <person name="Visel A."/>
            <person name="Grigoriev I.V."/>
        </authorList>
    </citation>
    <scope>NUCLEOTIDE SEQUENCE [LARGE SCALE GENOMIC DNA]</scope>
    <source>
        <strain evidence="2 3">CBS 931.73</strain>
    </source>
</reference>
<name>A0A1Y1XGV5_9FUNG</name>
<evidence type="ECO:0000313" key="3">
    <source>
        <dbReference type="Proteomes" id="UP000193498"/>
    </source>
</evidence>
<keyword evidence="3" id="KW-1185">Reference proteome</keyword>
<dbReference type="PANTHER" id="PTHR47766:SF1">
    <property type="entry name" value="PROTEIN EFR3"/>
    <property type="match status" value="1"/>
</dbReference>
<dbReference type="InterPro" id="IPR039786">
    <property type="entry name" value="EFR3"/>
</dbReference>
<proteinExistence type="predicted"/>
<sequence>MTWAAGNTFRKFCSKYDGTSLGVNQELTNEFDALVNSFCALAAQDSGKEAESKWYFVGLRAIYGLVISNVIKTTHAKSYLRKIIYSSLSNINSFEEYLSDERPDTLNYLGEDVPCNKADVGGDLLNTISLECAKQLIQNSSPLYFPIITETFFGYVKDNNLYENQDYCIDLAHFIMLNVSPSYRHIIVNEILKMLEHCEEIEVDQKKATLMNVIAFCLNHRMAALGLSVLEVVNTLIKHLFKLLQYKNLTMRNPHSEEFTPLESEFRKGIVQSIGGLATHLYYSEQINDTLQFLINKLSIGCSEKEVDGVPISAIRRALLKCMRIMVDINAEAVKKSRYDHSEIPFEMITPTLCLFANEHPSVRKEYGFFFLSCLDNSDIGRSNATSIKSSISSTKHVHRTSDRTLKFRASLHEALYKYALKDSLFPLDYSIILSIFKKLIQRYQHEELIRAIPVMFKLQEIADSLEHPHALDQLVASYFEYVAKTLEMPALEEYISEVIKTRKQVRCWYNPRDCNIEDLRDLEGKTFAMLTEKPTMSEHSRRVNIDPEVIRKIVADDELSQRQFSDLQRRLNLEYDPEGSSSGLQYSSANLSPGVTGAKVHPKLSTPLIIRPQQTNEPTKPPKVENLLEALKSGNDDSSDFLDSDSSDVLREGSVNSGTKKSEKLKPDVANLLKSISVSSFTNPNSLVNTPHFHS</sequence>
<evidence type="ECO:0000256" key="1">
    <source>
        <dbReference type="SAM" id="MobiDB-lite"/>
    </source>
</evidence>
<organism evidence="2 3">
    <name type="scientific">Basidiobolus meristosporus CBS 931.73</name>
    <dbReference type="NCBI Taxonomy" id="1314790"/>
    <lineage>
        <taxon>Eukaryota</taxon>
        <taxon>Fungi</taxon>
        <taxon>Fungi incertae sedis</taxon>
        <taxon>Zoopagomycota</taxon>
        <taxon>Entomophthoromycotina</taxon>
        <taxon>Basidiobolomycetes</taxon>
        <taxon>Basidiobolales</taxon>
        <taxon>Basidiobolaceae</taxon>
        <taxon>Basidiobolus</taxon>
    </lineage>
</organism>